<name>D6GTF9_FILAD</name>
<dbReference type="EMBL" id="CP002390">
    <property type="protein sequence ID" value="EFE27766.1"/>
    <property type="molecule type" value="Genomic_DNA"/>
</dbReference>
<organism evidence="2 3">
    <name type="scientific">Filifactor alocis (strain ATCC 35896 / CCUG 47790 / D40 B5)</name>
    <name type="common">Fusobacterium alocis</name>
    <dbReference type="NCBI Taxonomy" id="546269"/>
    <lineage>
        <taxon>Bacteria</taxon>
        <taxon>Bacillati</taxon>
        <taxon>Bacillota</taxon>
        <taxon>Clostridia</taxon>
        <taxon>Peptostreptococcales</taxon>
        <taxon>Filifactoraceae</taxon>
        <taxon>Filifactor</taxon>
    </lineage>
</organism>
<dbReference type="AlphaFoldDB" id="D6GTF9"/>
<sequence>MGKRIITSCEKDTFFTNTKGWYLIHLFVALLLTQKIYLMKKGGFFMVYAGEKPGIGKYKCIQCGEIVELTSADEVLPICPQCEKTVYIRIC</sequence>
<dbReference type="Proteomes" id="UP000007468">
    <property type="component" value="Chromosome"/>
</dbReference>
<proteinExistence type="predicted"/>
<reference evidence="3" key="1">
    <citation type="submission" date="2010-12" db="EMBL/GenBank/DDBJ databases">
        <title>The genome sequence of Filifactor alocis strain ATCC 35896.</title>
        <authorList>
            <consortium name="The Broad Institute Genome Sequencing Platform"/>
            <person name="Ward D."/>
            <person name="Earl A."/>
            <person name="Feldgarden M."/>
            <person name="Young S.K."/>
            <person name="Gargeya S."/>
            <person name="Zeng Q."/>
            <person name="Alvarado L."/>
            <person name="Berlin A."/>
            <person name="Bochicchio J."/>
            <person name="Chapman S.B."/>
            <person name="Chen Z."/>
            <person name="Freedman E."/>
            <person name="Gellesch M."/>
            <person name="Goldberg J."/>
            <person name="Griggs A."/>
            <person name="Gujja S."/>
            <person name="Heilman E."/>
            <person name="Heiman D."/>
            <person name="Howarth C."/>
            <person name="Mehta T."/>
            <person name="Neiman D."/>
            <person name="Pearson M."/>
            <person name="Roberts A."/>
            <person name="Saif S."/>
            <person name="Shea T."/>
            <person name="Shenoy N."/>
            <person name="Sisk P."/>
            <person name="Stolte C."/>
            <person name="Sykes S."/>
            <person name="White J."/>
            <person name="Yandava C."/>
            <person name="Izard J."/>
            <person name="Blanton J.M."/>
            <person name="Baranova O.V."/>
            <person name="Tanner A.C."/>
            <person name="Dewhirst F.E."/>
            <person name="Haas B."/>
            <person name="Nusbaum C."/>
            <person name="Birren B."/>
        </authorList>
    </citation>
    <scope>NUCLEOTIDE SEQUENCE [LARGE SCALE GENOMIC DNA]</scope>
    <source>
        <strain evidence="3">ATCC 35896 / D40 B5</strain>
    </source>
</reference>
<evidence type="ECO:0000256" key="1">
    <source>
        <dbReference type="SAM" id="Phobius"/>
    </source>
</evidence>
<evidence type="ECO:0000313" key="3">
    <source>
        <dbReference type="Proteomes" id="UP000007468"/>
    </source>
</evidence>
<protein>
    <submittedName>
        <fullName evidence="2">Uncharacterized protein</fullName>
    </submittedName>
</protein>
<gene>
    <name evidence="2" type="ordered locus">HMPREF0389_01397</name>
</gene>
<dbReference type="InterPro" id="IPR009912">
    <property type="entry name" value="DUF1451"/>
</dbReference>
<dbReference type="Pfam" id="PF07295">
    <property type="entry name" value="DUF1451"/>
    <property type="match status" value="1"/>
</dbReference>
<feature type="transmembrane region" description="Helical" evidence="1">
    <location>
        <begin position="20"/>
        <end position="38"/>
    </location>
</feature>
<accession>D6GTF9</accession>
<keyword evidence="1" id="KW-0472">Membrane</keyword>
<keyword evidence="3" id="KW-1185">Reference proteome</keyword>
<keyword evidence="1" id="KW-0812">Transmembrane</keyword>
<dbReference type="KEGG" id="faa:HMPREF0389_01397"/>
<keyword evidence="1" id="KW-1133">Transmembrane helix</keyword>
<evidence type="ECO:0000313" key="2">
    <source>
        <dbReference type="EMBL" id="EFE27766.1"/>
    </source>
</evidence>